<accession>A0A8K0CXG1</accession>
<keyword evidence="3" id="KW-1185">Reference proteome</keyword>
<evidence type="ECO:0000313" key="3">
    <source>
        <dbReference type="Proteomes" id="UP000801492"/>
    </source>
</evidence>
<proteinExistence type="predicted"/>
<organism evidence="2 3">
    <name type="scientific">Ignelater luminosus</name>
    <name type="common">Cucubano</name>
    <name type="synonym">Pyrophorus luminosus</name>
    <dbReference type="NCBI Taxonomy" id="2038154"/>
    <lineage>
        <taxon>Eukaryota</taxon>
        <taxon>Metazoa</taxon>
        <taxon>Ecdysozoa</taxon>
        <taxon>Arthropoda</taxon>
        <taxon>Hexapoda</taxon>
        <taxon>Insecta</taxon>
        <taxon>Pterygota</taxon>
        <taxon>Neoptera</taxon>
        <taxon>Endopterygota</taxon>
        <taxon>Coleoptera</taxon>
        <taxon>Polyphaga</taxon>
        <taxon>Elateriformia</taxon>
        <taxon>Elateroidea</taxon>
        <taxon>Elateridae</taxon>
        <taxon>Agrypninae</taxon>
        <taxon>Pyrophorini</taxon>
        <taxon>Ignelater</taxon>
    </lineage>
</organism>
<dbReference type="AlphaFoldDB" id="A0A8K0CXG1"/>
<sequence length="292" mass="33180">MMQEAVDSLKQGKSQRFVEKKWGIPRRRIRNHMKTVKASRALKAKSTLNDQHEKNLAQKIIRFFEIGFPLTPKSLQICWNSERHPCLSQGKSQSINPARAAKLNPYIVDDHFQTLNNILEKYELKHQPSEIFIMDEKDCRITLHRQQTVIAKKGNKRIHLVAPEHADCCTIVACANALGNASVIPEHAYASSLPTSREKKQNQSQNSNDDCDLDDTLPLAVLQKSLNKQSTPMTPPKPSAKQVKRTKALNHKTQKITKDIFCSRSNERSIPNTVLLNLRIQFQNLIPVVALP</sequence>
<comment type="caution">
    <text evidence="2">The sequence shown here is derived from an EMBL/GenBank/DDBJ whole genome shotgun (WGS) entry which is preliminary data.</text>
</comment>
<dbReference type="EMBL" id="VTPC01008229">
    <property type="protein sequence ID" value="KAF2893132.1"/>
    <property type="molecule type" value="Genomic_DNA"/>
</dbReference>
<dbReference type="Proteomes" id="UP000801492">
    <property type="component" value="Unassembled WGS sequence"/>
</dbReference>
<feature type="region of interest" description="Disordered" evidence="1">
    <location>
        <begin position="191"/>
        <end position="249"/>
    </location>
</feature>
<name>A0A8K0CXG1_IGNLU</name>
<evidence type="ECO:0000313" key="2">
    <source>
        <dbReference type="EMBL" id="KAF2893132.1"/>
    </source>
</evidence>
<evidence type="ECO:0000256" key="1">
    <source>
        <dbReference type="SAM" id="MobiDB-lite"/>
    </source>
</evidence>
<reference evidence="2" key="1">
    <citation type="submission" date="2019-08" db="EMBL/GenBank/DDBJ databases">
        <title>The genome of the North American firefly Photinus pyralis.</title>
        <authorList>
            <consortium name="Photinus pyralis genome working group"/>
            <person name="Fallon T.R."/>
            <person name="Sander Lower S.E."/>
            <person name="Weng J.-K."/>
        </authorList>
    </citation>
    <scope>NUCLEOTIDE SEQUENCE</scope>
    <source>
        <strain evidence="2">TRF0915ILg1</strain>
        <tissue evidence="2">Whole body</tissue>
    </source>
</reference>
<protein>
    <submittedName>
        <fullName evidence="2">Uncharacterized protein</fullName>
    </submittedName>
</protein>
<gene>
    <name evidence="2" type="ORF">ILUMI_13044</name>
</gene>
<dbReference type="OrthoDB" id="7423901at2759"/>